<reference evidence="3 4" key="1">
    <citation type="submission" date="2020-08" db="EMBL/GenBank/DDBJ databases">
        <title>Genomic Encyclopedia of Type Strains, Phase III (KMG-III): the genomes of soil and plant-associated and newly described type strains.</title>
        <authorList>
            <person name="Whitman W."/>
        </authorList>
    </citation>
    <scope>NUCLEOTIDE SEQUENCE [LARGE SCALE GENOMIC DNA]</scope>
    <source>
        <strain evidence="3 4">CECT 7753</strain>
    </source>
</reference>
<comment type="caution">
    <text evidence="3">The sequence shown here is derived from an EMBL/GenBank/DDBJ whole genome shotgun (WGS) entry which is preliminary data.</text>
</comment>
<keyword evidence="2" id="KW-1134">Transmembrane beta strand</keyword>
<dbReference type="InterPro" id="IPR003423">
    <property type="entry name" value="OMP_efflux"/>
</dbReference>
<keyword evidence="2" id="KW-0812">Transmembrane</keyword>
<feature type="chain" id="PRO_5031608137" evidence="2">
    <location>
        <begin position="26"/>
        <end position="483"/>
    </location>
</feature>
<name>A0A7W5EGZ9_9BURK</name>
<dbReference type="Proteomes" id="UP000584325">
    <property type="component" value="Unassembled WGS sequence"/>
</dbReference>
<dbReference type="Gene3D" id="2.20.200.10">
    <property type="entry name" value="Outer membrane efflux proteins (OEP)"/>
    <property type="match status" value="1"/>
</dbReference>
<evidence type="ECO:0000256" key="2">
    <source>
        <dbReference type="RuleBase" id="RU362097"/>
    </source>
</evidence>
<dbReference type="EMBL" id="JACHXS010000017">
    <property type="protein sequence ID" value="MBB3225152.1"/>
    <property type="molecule type" value="Genomic_DNA"/>
</dbReference>
<dbReference type="Pfam" id="PF02321">
    <property type="entry name" value="OEP"/>
    <property type="match status" value="2"/>
</dbReference>
<evidence type="ECO:0000313" key="4">
    <source>
        <dbReference type="Proteomes" id="UP000584325"/>
    </source>
</evidence>
<gene>
    <name evidence="3" type="ORF">FHS02_006023</name>
</gene>
<evidence type="ECO:0000256" key="1">
    <source>
        <dbReference type="ARBA" id="ARBA00007613"/>
    </source>
</evidence>
<evidence type="ECO:0000313" key="3">
    <source>
        <dbReference type="EMBL" id="MBB3225152.1"/>
    </source>
</evidence>
<accession>A0A7W5EGZ9</accession>
<protein>
    <submittedName>
        <fullName evidence="3">NodT family efflux transporter outer membrane factor (OMF) lipoprotein</fullName>
    </submittedName>
</protein>
<keyword evidence="2 3" id="KW-0449">Lipoprotein</keyword>
<dbReference type="InterPro" id="IPR010131">
    <property type="entry name" value="MdtP/NodT-like"/>
</dbReference>
<dbReference type="SUPFAM" id="SSF56954">
    <property type="entry name" value="Outer membrane efflux proteins (OEP)"/>
    <property type="match status" value="1"/>
</dbReference>
<dbReference type="NCBIfam" id="TIGR01845">
    <property type="entry name" value="outer_NodT"/>
    <property type="match status" value="1"/>
</dbReference>
<comment type="similarity">
    <text evidence="1 2">Belongs to the outer membrane factor (OMF) (TC 1.B.17) family.</text>
</comment>
<comment type="subcellular location">
    <subcellularLocation>
        <location evidence="2">Cell membrane</location>
        <topology evidence="2">Lipid-anchor</topology>
    </subcellularLocation>
</comment>
<keyword evidence="2" id="KW-0472">Membrane</keyword>
<dbReference type="PANTHER" id="PTHR30203">
    <property type="entry name" value="OUTER MEMBRANE CATION EFFLUX PROTEIN"/>
    <property type="match status" value="1"/>
</dbReference>
<sequence length="483" mass="50246">MHNQMHKLMRISRHLPLFASLAVLAACGTVGPDYKVPAEAAIQRPAAAAPFASAGEPVFRSEPLPPHWWRLYRDPALDALVGKAFAANTDLRVAAANLARARAIVQEVAGAADPVVGASAAPAYGRASAAAKGLPDALADGYSHDAGISVSYQLDLFGKIRRGVEAAGADREAAEAALDLARVTVAADTARAYVDACGARHQLDVARQSVDLQQRFVELTARRIRAGRGTALDDARARAQLEQLRAAIPPLLAQTRTAQFRLAALTGRAPAEMADSEIACTAAPRLAQPVPVGDGAALLRRRPDIRGAERSLAGATARIGVAVSELYPSVSLGLSAGSSGALERFGAGNALRWSVGPLISWTLPTNAGHARVAEAEGATAAALARFDGLVLNALRETETAMTVYARELDRNAALRAAREQSALAASQSHRLYEAGKIDFLPVLDADRTLAAGDSALAASDAQVAADQVALFLALGGGWEQPGG</sequence>
<dbReference type="GO" id="GO:0005886">
    <property type="term" value="C:plasma membrane"/>
    <property type="evidence" value="ECO:0007669"/>
    <property type="project" value="UniProtKB-SubCell"/>
</dbReference>
<dbReference type="PROSITE" id="PS51257">
    <property type="entry name" value="PROKAR_LIPOPROTEIN"/>
    <property type="match status" value="1"/>
</dbReference>
<dbReference type="AlphaFoldDB" id="A0A7W5EGZ9"/>
<organism evidence="3 4">
    <name type="scientific">Pseudoduganella umbonata</name>
    <dbReference type="NCBI Taxonomy" id="864828"/>
    <lineage>
        <taxon>Bacteria</taxon>
        <taxon>Pseudomonadati</taxon>
        <taxon>Pseudomonadota</taxon>
        <taxon>Betaproteobacteria</taxon>
        <taxon>Burkholderiales</taxon>
        <taxon>Oxalobacteraceae</taxon>
        <taxon>Telluria group</taxon>
        <taxon>Pseudoduganella</taxon>
    </lineage>
</organism>
<feature type="signal peptide" evidence="2">
    <location>
        <begin position="1"/>
        <end position="25"/>
    </location>
</feature>
<proteinExistence type="inferred from homology"/>
<keyword evidence="2" id="KW-0732">Signal</keyword>
<dbReference type="GO" id="GO:0015562">
    <property type="term" value="F:efflux transmembrane transporter activity"/>
    <property type="evidence" value="ECO:0007669"/>
    <property type="project" value="InterPro"/>
</dbReference>
<keyword evidence="2" id="KW-0564">Palmitate</keyword>
<dbReference type="Gene3D" id="1.20.1600.10">
    <property type="entry name" value="Outer membrane efflux proteins (OEP)"/>
    <property type="match status" value="1"/>
</dbReference>
<dbReference type="PANTHER" id="PTHR30203:SF21">
    <property type="entry name" value="OUTER MEMBRANE COMPONENT OF MULTIDRUG EFFLUX PUMP-RELATED"/>
    <property type="match status" value="1"/>
</dbReference>